<organism evidence="2 3">
    <name type="scientific">Methylobacterium platani</name>
    <dbReference type="NCBI Taxonomy" id="427683"/>
    <lineage>
        <taxon>Bacteria</taxon>
        <taxon>Pseudomonadati</taxon>
        <taxon>Pseudomonadota</taxon>
        <taxon>Alphaproteobacteria</taxon>
        <taxon>Hyphomicrobiales</taxon>
        <taxon>Methylobacteriaceae</taxon>
        <taxon>Methylobacterium</taxon>
    </lineage>
</organism>
<sequence length="123" mass="13843">MRSEERSGGIGRLDRGLGRGPDRDYERGDVRIIVTPAPAEYRKERAFSYLPWPVKLVLKLGLFALAMVSVFVLPNYLDCRGQRDSGLFYHGMTVSACTRQTVYGQIGSTQKRFEDIARAIGSR</sequence>
<protein>
    <submittedName>
        <fullName evidence="2">Uncharacterized protein</fullName>
    </submittedName>
</protein>
<evidence type="ECO:0000313" key="3">
    <source>
        <dbReference type="Proteomes" id="UP000078316"/>
    </source>
</evidence>
<evidence type="ECO:0000313" key="2">
    <source>
        <dbReference type="EMBL" id="OAS26857.1"/>
    </source>
</evidence>
<accession>A0A179SG52</accession>
<feature type="region of interest" description="Disordered" evidence="1">
    <location>
        <begin position="1"/>
        <end position="25"/>
    </location>
</feature>
<comment type="caution">
    <text evidence="2">The sequence shown here is derived from an EMBL/GenBank/DDBJ whole genome shotgun (WGS) entry which is preliminary data.</text>
</comment>
<evidence type="ECO:0000256" key="1">
    <source>
        <dbReference type="SAM" id="MobiDB-lite"/>
    </source>
</evidence>
<gene>
    <name evidence="2" type="ORF">A5481_03880</name>
</gene>
<proteinExistence type="predicted"/>
<dbReference type="EMBL" id="LWHQ01000008">
    <property type="protein sequence ID" value="OAS26857.1"/>
    <property type="molecule type" value="Genomic_DNA"/>
</dbReference>
<reference evidence="2 3" key="1">
    <citation type="submission" date="2016-04" db="EMBL/GenBank/DDBJ databases">
        <authorList>
            <person name="Evans L.H."/>
            <person name="Alamgir A."/>
            <person name="Owens N."/>
            <person name="Weber N.D."/>
            <person name="Virtaneva K."/>
            <person name="Barbian K."/>
            <person name="Babar A."/>
            <person name="Rosenke K."/>
        </authorList>
    </citation>
    <scope>NUCLEOTIDE SEQUENCE [LARGE SCALE GENOMIC DNA]</scope>
    <source>
        <strain evidence="2 3">PMB02</strain>
    </source>
</reference>
<dbReference type="AlphaFoldDB" id="A0A179SG52"/>
<name>A0A179SG52_9HYPH</name>
<dbReference type="OrthoDB" id="7995612at2"/>
<dbReference type="Proteomes" id="UP000078316">
    <property type="component" value="Unassembled WGS sequence"/>
</dbReference>